<dbReference type="InterPro" id="IPR029044">
    <property type="entry name" value="Nucleotide-diphossugar_trans"/>
</dbReference>
<dbReference type="Pfam" id="PF02348">
    <property type="entry name" value="CTP_transf_3"/>
    <property type="match status" value="1"/>
</dbReference>
<dbReference type="PANTHER" id="PTHR21485:SF6">
    <property type="entry name" value="N-ACYLNEURAMINATE CYTIDYLYLTRANSFERASE-RELATED"/>
    <property type="match status" value="1"/>
</dbReference>
<dbReference type="SUPFAM" id="SSF53448">
    <property type="entry name" value="Nucleotide-diphospho-sugar transferases"/>
    <property type="match status" value="1"/>
</dbReference>
<reference evidence="1" key="1">
    <citation type="journal article" date="2020" name="Nature">
        <title>Giant virus diversity and host interactions through global metagenomics.</title>
        <authorList>
            <person name="Schulz F."/>
            <person name="Roux S."/>
            <person name="Paez-Espino D."/>
            <person name="Jungbluth S."/>
            <person name="Walsh D.A."/>
            <person name="Denef V.J."/>
            <person name="McMahon K.D."/>
            <person name="Konstantinidis K.T."/>
            <person name="Eloe-Fadrosh E.A."/>
            <person name="Kyrpides N.C."/>
            <person name="Woyke T."/>
        </authorList>
    </citation>
    <scope>NUCLEOTIDE SEQUENCE</scope>
    <source>
        <strain evidence="1">GVMAG-S-ERX556022-25</strain>
    </source>
</reference>
<dbReference type="Gene3D" id="3.90.550.10">
    <property type="entry name" value="Spore Coat Polysaccharide Biosynthesis Protein SpsA, Chain A"/>
    <property type="match status" value="1"/>
</dbReference>
<dbReference type="InterPro" id="IPR003329">
    <property type="entry name" value="Cytidylyl_trans"/>
</dbReference>
<accession>A0A6C0AY19</accession>
<evidence type="ECO:0000313" key="1">
    <source>
        <dbReference type="EMBL" id="QHS84373.1"/>
    </source>
</evidence>
<dbReference type="CDD" id="cd02513">
    <property type="entry name" value="CMP-NeuAc_Synthase"/>
    <property type="match status" value="1"/>
</dbReference>
<evidence type="ECO:0008006" key="2">
    <source>
        <dbReference type="Google" id="ProtNLM"/>
    </source>
</evidence>
<dbReference type="GO" id="GO:0008781">
    <property type="term" value="F:N-acylneuraminate cytidylyltransferase activity"/>
    <property type="evidence" value="ECO:0007669"/>
    <property type="project" value="TreeGrafter"/>
</dbReference>
<dbReference type="PANTHER" id="PTHR21485">
    <property type="entry name" value="HAD SUPERFAMILY MEMBERS CMAS AND KDSC"/>
    <property type="match status" value="1"/>
</dbReference>
<protein>
    <recommendedName>
        <fullName evidence="2">Cytidylyltransferase</fullName>
    </recommendedName>
</protein>
<dbReference type="AlphaFoldDB" id="A0A6C0AY19"/>
<proteinExistence type="predicted"/>
<sequence>MINILCIIPARSGSKSLPGKNIKKLNGKPLFVWSIEQAKLSKYKSQIKIFVSTDSKKYAEIAKENGVEVPFLRPKEISQDLSTDYQFLKHCLYFLKIIDSYVPDIILLLRPTQPCRKIKDIDKCLDLFIQNRDKYDSLRTVVPFEKSPYKMYTINNDNNLIPLFKEVNGISEPYNQPRQILPQCYLHNGYIDIFNTKIINNGTISGEKIYPYIMSKNDTIDIDSNEDWIKAENSFS</sequence>
<dbReference type="EMBL" id="MN738808">
    <property type="protein sequence ID" value="QHS84373.1"/>
    <property type="molecule type" value="Genomic_DNA"/>
</dbReference>
<dbReference type="InterPro" id="IPR050793">
    <property type="entry name" value="CMP-NeuNAc_synthase"/>
</dbReference>
<name>A0A6C0AY19_9ZZZZ</name>
<organism evidence="1">
    <name type="scientific">viral metagenome</name>
    <dbReference type="NCBI Taxonomy" id="1070528"/>
    <lineage>
        <taxon>unclassified sequences</taxon>
        <taxon>metagenomes</taxon>
        <taxon>organismal metagenomes</taxon>
    </lineage>
</organism>